<dbReference type="CDD" id="cd18287">
    <property type="entry name" value="BTB_POZ_BTBD9"/>
    <property type="match status" value="1"/>
</dbReference>
<dbReference type="Pfam" id="PF07707">
    <property type="entry name" value="BACK"/>
    <property type="match status" value="1"/>
</dbReference>
<dbReference type="CDD" id="cd14822">
    <property type="entry name" value="BACK_BTBD9"/>
    <property type="match status" value="1"/>
</dbReference>
<dbReference type="Proteomes" id="UP000593567">
    <property type="component" value="Unassembled WGS sequence"/>
</dbReference>
<evidence type="ECO:0000256" key="2">
    <source>
        <dbReference type="SAM" id="MobiDB-lite"/>
    </source>
</evidence>
<dbReference type="Gene3D" id="3.30.710.10">
    <property type="entry name" value="Potassium Channel Kv1.1, Chain A"/>
    <property type="match status" value="1"/>
</dbReference>
<feature type="compositionally biased region" description="Polar residues" evidence="2">
    <location>
        <begin position="572"/>
        <end position="602"/>
    </location>
</feature>
<dbReference type="AlphaFoldDB" id="A0A7J7KPU9"/>
<dbReference type="InterPro" id="IPR034091">
    <property type="entry name" value="BTBD9_BACK-like_dom"/>
</dbReference>
<dbReference type="FunFam" id="2.60.120.260:FF:000051">
    <property type="entry name" value="BTB/POZ domain-containing protein 9"/>
    <property type="match status" value="1"/>
</dbReference>
<dbReference type="Pfam" id="PF00754">
    <property type="entry name" value="F5_F8_type_C"/>
    <property type="match status" value="2"/>
</dbReference>
<sequence length="666" mass="74703">MCDHRHLSSSYSPGEIEHVNFLSEDIGNLFLNEDCSDIILVVGGQKFPAHKVILASRCDYFRALLFGGMSESQPGVNTIELQDERPQAFSVLLSYIYTGKVRLSQLKEELMLDLLGMSNKYGFQLLESAISEYLKVSLSLKNVCVIYDMASIYILEKLSQHCLNYMDRHASQVLQSDGFLSMSKNSLVEVIQRSSFCANEIEIFEAAVKWSSRNSAENISEIIQQIRFPLMSLNELLSKVRPSELVNPNDLLNAIDQQIHSKDTDLNYRGVMLPEENVASLRHDAAVIKGEMKATLLDGDVANYDLDRGFTRHGIDDEDSEGIVVRLGQPAILNTIKLLLWDKDARSYAYYVDVSMNGKDWVRVVDHSKYLCRSWQVLHFDQRVVKFIKIVGTHNTVNRVFHLVALEALYTLSTFKLQGGLIAPTENVATVDHSAVVVEGVARTRNSLINGDLKNYDWDSGYTCHQLGSGAIIVQLGQPYMLDCMTLLLWDCDDRTYSYTVEVSVDNTNWVMIQDNRNKACRSWQNIRFPPRPVTFIKIVGTNNSANEVFHLVHFECPSERQRDEQRVARRSVNSPSDTPGAAGTSSTSENASPLGSHTSTPLVDLAPPTSPSSQFAGSAISEHRIFRLSHRSTLSRLQSQTSRSEPLVELSASKDSDVWADLAED</sequence>
<dbReference type="SMART" id="SM00225">
    <property type="entry name" value="BTB"/>
    <property type="match status" value="1"/>
</dbReference>
<feature type="region of interest" description="Disordered" evidence="2">
    <location>
        <begin position="634"/>
        <end position="666"/>
    </location>
</feature>
<dbReference type="GO" id="GO:0005737">
    <property type="term" value="C:cytoplasm"/>
    <property type="evidence" value="ECO:0007669"/>
    <property type="project" value="TreeGrafter"/>
</dbReference>
<dbReference type="SUPFAM" id="SSF49785">
    <property type="entry name" value="Galactose-binding domain-like"/>
    <property type="match status" value="2"/>
</dbReference>
<dbReference type="PANTHER" id="PTHR46306:SF1">
    <property type="entry name" value="BTB_POZ DOMAIN-CONTAINING PROTEIN 9"/>
    <property type="match status" value="1"/>
</dbReference>
<dbReference type="InterPro" id="IPR011705">
    <property type="entry name" value="BACK"/>
</dbReference>
<dbReference type="FunFam" id="1.25.40.420:FF:000005">
    <property type="entry name" value="BTB/POZ domain-containing protein 9"/>
    <property type="match status" value="1"/>
</dbReference>
<proteinExistence type="predicted"/>
<evidence type="ECO:0000259" key="3">
    <source>
        <dbReference type="PROSITE" id="PS50097"/>
    </source>
</evidence>
<reference evidence="4" key="1">
    <citation type="submission" date="2020-06" db="EMBL/GenBank/DDBJ databases">
        <title>Draft genome of Bugula neritina, a colonial animal packing powerful symbionts and potential medicines.</title>
        <authorList>
            <person name="Rayko M."/>
        </authorList>
    </citation>
    <scope>NUCLEOTIDE SEQUENCE [LARGE SCALE GENOMIC DNA]</scope>
    <source>
        <strain evidence="4">Kwan_BN1</strain>
    </source>
</reference>
<dbReference type="InterPro" id="IPR008979">
    <property type="entry name" value="Galactose-bd-like_sf"/>
</dbReference>
<name>A0A7J7KPU9_BUGNE</name>
<dbReference type="InterPro" id="IPR052407">
    <property type="entry name" value="BTB_POZ_domain_cont_9"/>
</dbReference>
<feature type="compositionally biased region" description="Polar residues" evidence="2">
    <location>
        <begin position="634"/>
        <end position="645"/>
    </location>
</feature>
<dbReference type="SUPFAM" id="SSF54695">
    <property type="entry name" value="POZ domain"/>
    <property type="match status" value="1"/>
</dbReference>
<feature type="domain" description="BTB" evidence="3">
    <location>
        <begin position="36"/>
        <end position="105"/>
    </location>
</feature>
<dbReference type="Gene3D" id="2.60.120.260">
    <property type="entry name" value="Galactose-binding domain-like"/>
    <property type="match status" value="2"/>
</dbReference>
<protein>
    <recommendedName>
        <fullName evidence="1">BTB/POZ domain-containing protein 9</fullName>
    </recommendedName>
</protein>
<dbReference type="GO" id="GO:0008344">
    <property type="term" value="P:adult locomotory behavior"/>
    <property type="evidence" value="ECO:0007669"/>
    <property type="project" value="TreeGrafter"/>
</dbReference>
<dbReference type="OrthoDB" id="9997739at2759"/>
<keyword evidence="5" id="KW-1185">Reference proteome</keyword>
<dbReference type="InterPro" id="IPR000421">
    <property type="entry name" value="FA58C"/>
</dbReference>
<dbReference type="FunFam" id="2.60.120.260:FF:000038">
    <property type="entry name" value="BTB/POZ domain-containing protein 9"/>
    <property type="match status" value="1"/>
</dbReference>
<dbReference type="InterPro" id="IPR000210">
    <property type="entry name" value="BTB/POZ_dom"/>
</dbReference>
<dbReference type="Gene3D" id="1.25.40.420">
    <property type="match status" value="1"/>
</dbReference>
<dbReference type="PROSITE" id="PS50097">
    <property type="entry name" value="BTB"/>
    <property type="match status" value="1"/>
</dbReference>
<dbReference type="GO" id="GO:0050804">
    <property type="term" value="P:modulation of chemical synaptic transmission"/>
    <property type="evidence" value="ECO:0007669"/>
    <property type="project" value="TreeGrafter"/>
</dbReference>
<organism evidence="4 5">
    <name type="scientific">Bugula neritina</name>
    <name type="common">Brown bryozoan</name>
    <name type="synonym">Sertularia neritina</name>
    <dbReference type="NCBI Taxonomy" id="10212"/>
    <lineage>
        <taxon>Eukaryota</taxon>
        <taxon>Metazoa</taxon>
        <taxon>Spiralia</taxon>
        <taxon>Lophotrochozoa</taxon>
        <taxon>Bryozoa</taxon>
        <taxon>Gymnolaemata</taxon>
        <taxon>Cheilostomatida</taxon>
        <taxon>Flustrina</taxon>
        <taxon>Buguloidea</taxon>
        <taxon>Bugulidae</taxon>
        <taxon>Bugula</taxon>
    </lineage>
</organism>
<dbReference type="FunFam" id="3.30.710.10:FF:000042">
    <property type="entry name" value="BTB/POZ domain-containing protein 9"/>
    <property type="match status" value="1"/>
</dbReference>
<evidence type="ECO:0000256" key="1">
    <source>
        <dbReference type="ARBA" id="ARBA00020216"/>
    </source>
</evidence>
<gene>
    <name evidence="4" type="ORF">EB796_001495</name>
</gene>
<dbReference type="PANTHER" id="PTHR46306">
    <property type="entry name" value="BTB/POZ DOMAIN-CONTAINING PROTEIN 9"/>
    <property type="match status" value="1"/>
</dbReference>
<accession>A0A7J7KPU9</accession>
<dbReference type="Pfam" id="PF00651">
    <property type="entry name" value="BTB"/>
    <property type="match status" value="1"/>
</dbReference>
<evidence type="ECO:0000313" key="4">
    <source>
        <dbReference type="EMBL" id="KAF6040214.1"/>
    </source>
</evidence>
<evidence type="ECO:0000313" key="5">
    <source>
        <dbReference type="Proteomes" id="UP000593567"/>
    </source>
</evidence>
<dbReference type="SMART" id="SM00875">
    <property type="entry name" value="BACK"/>
    <property type="match status" value="1"/>
</dbReference>
<dbReference type="InterPro" id="IPR011333">
    <property type="entry name" value="SKP1/BTB/POZ_sf"/>
</dbReference>
<dbReference type="GO" id="GO:0048512">
    <property type="term" value="P:circadian behavior"/>
    <property type="evidence" value="ECO:0007669"/>
    <property type="project" value="TreeGrafter"/>
</dbReference>
<feature type="region of interest" description="Disordered" evidence="2">
    <location>
        <begin position="561"/>
        <end position="618"/>
    </location>
</feature>
<dbReference type="EMBL" id="VXIV02000165">
    <property type="protein sequence ID" value="KAF6040214.1"/>
    <property type="molecule type" value="Genomic_DNA"/>
</dbReference>
<comment type="caution">
    <text evidence="4">The sequence shown here is derived from an EMBL/GenBank/DDBJ whole genome shotgun (WGS) entry which is preliminary data.</text>
</comment>